<evidence type="ECO:0000313" key="6">
    <source>
        <dbReference type="Proteomes" id="UP000694387"/>
    </source>
</evidence>
<dbReference type="PANTHER" id="PTHR19303:SF26">
    <property type="entry name" value="TIGGER TRANSPOSABLE ELEMENT-DERIVED PROTEIN 1"/>
    <property type="match status" value="1"/>
</dbReference>
<dbReference type="RefSeq" id="XP_070368898.1">
    <property type="nucleotide sequence ID" value="XM_070512797.1"/>
</dbReference>
<proteinExistence type="predicted"/>
<sequence>MFQIPVENLDNIRKVRKKVKGILVDIGLDSCKELLKDLKGFDPGEKYFFNTSWGDISLWEPSGKKMRTKSTANVASKRPRRVIDLETKLKLIKDYEGGKSVMVIARQSGMSHSTIATILKNKNKVMEAVKGSASLKATRLTKIREGPISDMEELLMTWIKDQTQKRIPLSSMMITAKAKSLFAMLKEKAGSDYDVEFTASSGWFKRFKNRYSLHDVKVSGESANADVKAAEEFLETLDKLIVEENYLPEQIFNMDETSLFWKRMPEGTFIHKEAKSVLGFKAFKDKITVLVGANVAGYKLKPFVIWHSENPRAFKHISKHTLPVYYRSNKKSWMTQLLFQDALLNCYASEIETYCWENNIPFKILLIIANAPGHPPFVGDLHPNIKAVFFPPNTTSLIQPMDQGIIAAFKAYYLRRTFAQAIAATEEGTGKTLMQFWKDYNIYDCIKNLAWAWGDVSKECVNGIWKKTLKRFVHDFKGFAKDEEVAKINKAVVHMANNFNLGVDEDDIQELLELVPEEWTNVELLELEQECLAEEEAREKKTAGEEKELRRKFTVKGLSEAFADLSKLLKKFENMDPNTERFSLIERNVHGALSAYKEIYDEKKKQTKQTTMDVFLKRVTPPQ</sequence>
<protein>
    <recommendedName>
        <fullName evidence="4">HTH CENPB-type domain-containing protein</fullName>
    </recommendedName>
</protein>
<dbReference type="Pfam" id="PF19627">
    <property type="entry name" value="ADNP_N"/>
    <property type="match status" value="1"/>
</dbReference>
<dbReference type="SMART" id="SM00674">
    <property type="entry name" value="CENPB"/>
    <property type="match status" value="1"/>
</dbReference>
<dbReference type="InterPro" id="IPR050863">
    <property type="entry name" value="CenT-Element_Derived"/>
</dbReference>
<dbReference type="PANTHER" id="PTHR19303">
    <property type="entry name" value="TRANSPOSON"/>
    <property type="match status" value="1"/>
</dbReference>
<evidence type="ECO:0000259" key="4">
    <source>
        <dbReference type="PROSITE" id="PS51253"/>
    </source>
</evidence>
<organism evidence="5 6">
    <name type="scientific">Equus asinus</name>
    <name type="common">Donkey</name>
    <name type="synonym">Equus africanus asinus</name>
    <dbReference type="NCBI Taxonomy" id="9793"/>
    <lineage>
        <taxon>Eukaryota</taxon>
        <taxon>Metazoa</taxon>
        <taxon>Chordata</taxon>
        <taxon>Craniata</taxon>
        <taxon>Vertebrata</taxon>
        <taxon>Euteleostomi</taxon>
        <taxon>Mammalia</taxon>
        <taxon>Eutheria</taxon>
        <taxon>Laurasiatheria</taxon>
        <taxon>Perissodactyla</taxon>
        <taxon>Equidae</taxon>
        <taxon>Equus</taxon>
    </lineage>
</organism>
<dbReference type="Pfam" id="PF03184">
    <property type="entry name" value="DDE_1"/>
    <property type="match status" value="1"/>
</dbReference>
<accession>A0A9L0I6I4</accession>
<dbReference type="RefSeq" id="XP_070368899.1">
    <property type="nucleotide sequence ID" value="XM_070512798.1"/>
</dbReference>
<dbReference type="Pfam" id="PF04218">
    <property type="entry name" value="CENP-B_N"/>
    <property type="match status" value="1"/>
</dbReference>
<dbReference type="GeneTree" id="ENSGT00940000154420"/>
<reference evidence="5" key="3">
    <citation type="submission" date="2025-09" db="UniProtKB">
        <authorList>
            <consortium name="Ensembl"/>
        </authorList>
    </citation>
    <scope>IDENTIFICATION</scope>
</reference>
<dbReference type="SUPFAM" id="SSF46689">
    <property type="entry name" value="Homeodomain-like"/>
    <property type="match status" value="2"/>
</dbReference>
<name>A0A9L0I6I4_EQUAS</name>
<keyword evidence="6" id="KW-1185">Reference proteome</keyword>
<dbReference type="GeneID" id="106825447"/>
<dbReference type="InterPro" id="IPR007889">
    <property type="entry name" value="HTH_Psq"/>
</dbReference>
<dbReference type="Pfam" id="PF03221">
    <property type="entry name" value="HTH_Tnp_Tc5"/>
    <property type="match status" value="1"/>
</dbReference>
<dbReference type="InterPro" id="IPR009057">
    <property type="entry name" value="Homeodomain-like_sf"/>
</dbReference>
<dbReference type="GO" id="GO:0003677">
    <property type="term" value="F:DNA binding"/>
    <property type="evidence" value="ECO:0007669"/>
    <property type="project" value="UniProtKB-KW"/>
</dbReference>
<evidence type="ECO:0000313" key="5">
    <source>
        <dbReference type="Ensembl" id="ENSEASP00005035887.1"/>
    </source>
</evidence>
<reference evidence="5 6" key="1">
    <citation type="journal article" date="2020" name="Nat. Commun.">
        <title>Donkey genomes provide new insights into domestication and selection for coat color.</title>
        <authorList>
            <person name="Wang"/>
            <person name="C."/>
            <person name="Li"/>
            <person name="H."/>
            <person name="Guo"/>
            <person name="Y."/>
            <person name="Huang"/>
            <person name="J."/>
            <person name="Sun"/>
            <person name="Y."/>
            <person name="Min"/>
            <person name="J."/>
            <person name="Wang"/>
            <person name="J."/>
            <person name="Fang"/>
            <person name="X."/>
            <person name="Zhao"/>
            <person name="Z."/>
            <person name="Wang"/>
            <person name="S."/>
            <person name="Zhang"/>
            <person name="Y."/>
            <person name="Liu"/>
            <person name="Q."/>
            <person name="Jiang"/>
            <person name="Q."/>
            <person name="Wang"/>
            <person name="X."/>
            <person name="Guo"/>
            <person name="Y."/>
            <person name="Yang"/>
            <person name="C."/>
            <person name="Wang"/>
            <person name="Y."/>
            <person name="Tian"/>
            <person name="F."/>
            <person name="Zhuang"/>
            <person name="G."/>
            <person name="Fan"/>
            <person name="Y."/>
            <person name="Gao"/>
            <person name="Q."/>
            <person name="Li"/>
            <person name="Y."/>
            <person name="Ju"/>
            <person name="Z."/>
            <person name="Li"/>
            <person name="J."/>
            <person name="Li"/>
            <person name="R."/>
            <person name="Hou"/>
            <person name="M."/>
            <person name="Yang"/>
            <person name="G."/>
            <person name="Liu"/>
            <person name="G."/>
            <person name="Liu"/>
            <person name="W."/>
            <person name="Guo"/>
            <person name="J."/>
            <person name="Pan"/>
            <person name="S."/>
            <person name="Fan"/>
            <person name="G."/>
            <person name="Zhang"/>
            <person name="W."/>
            <person name="Zhang"/>
            <person name="R."/>
            <person name="Yu"/>
            <person name="J."/>
            <person name="Zhang"/>
            <person name="X."/>
            <person name="Yin"/>
            <person name="Q."/>
            <person name="Ji"/>
            <person name="C."/>
            <person name="Jin"/>
            <person name="Y."/>
            <person name="Yue"/>
            <person name="G."/>
            <person name="Liu"/>
            <person name="M."/>
            <person name="Xu"/>
            <person name="J."/>
            <person name="Liu"/>
            <person name="S."/>
            <person name="Jordana"/>
            <person name="J."/>
            <person name="Noce"/>
            <person name="A."/>
            <person name="Amills"/>
            <person name="M."/>
            <person name="Wu"/>
            <person name="D.D."/>
            <person name="Li"/>
            <person name="S."/>
            <person name="Zhou"/>
            <person name="X. and Zhong"/>
            <person name="J."/>
        </authorList>
    </citation>
    <scope>NUCLEOTIDE SEQUENCE [LARGE SCALE GENOMIC DNA]</scope>
</reference>
<dbReference type="InterPro" id="IPR004875">
    <property type="entry name" value="DDE_SF_endonuclease_dom"/>
</dbReference>
<dbReference type="InterPro" id="IPR045762">
    <property type="entry name" value="ADNP_Znf"/>
</dbReference>
<dbReference type="GO" id="GO:0005634">
    <property type="term" value="C:nucleus"/>
    <property type="evidence" value="ECO:0007669"/>
    <property type="project" value="UniProtKB-SubCell"/>
</dbReference>
<dbReference type="Gene3D" id="1.10.10.60">
    <property type="entry name" value="Homeodomain-like"/>
    <property type="match status" value="2"/>
</dbReference>
<evidence type="ECO:0000256" key="3">
    <source>
        <dbReference type="ARBA" id="ARBA00023242"/>
    </source>
</evidence>
<dbReference type="Proteomes" id="UP000694387">
    <property type="component" value="Chromosome 12"/>
</dbReference>
<reference evidence="5" key="2">
    <citation type="submission" date="2025-08" db="UniProtKB">
        <authorList>
            <consortium name="Ensembl"/>
        </authorList>
    </citation>
    <scope>IDENTIFICATION</scope>
</reference>
<dbReference type="InterPro" id="IPR006600">
    <property type="entry name" value="HTH_CenpB_DNA-bd_dom"/>
</dbReference>
<dbReference type="AlphaFoldDB" id="A0A9L0I6I4"/>
<dbReference type="CTD" id="22850"/>
<keyword evidence="3" id="KW-0539">Nucleus</keyword>
<dbReference type="Ensembl" id="ENSEAST00005046160.1">
    <property type="protein sequence ID" value="ENSEASP00005035887.1"/>
    <property type="gene ID" value="ENSEASG00005038230.1"/>
</dbReference>
<feature type="domain" description="HTH CENPB-type" evidence="4">
    <location>
        <begin position="139"/>
        <end position="217"/>
    </location>
</feature>
<keyword evidence="2" id="KW-0238">DNA-binding</keyword>
<dbReference type="PROSITE" id="PS51253">
    <property type="entry name" value="HTH_CENPB"/>
    <property type="match status" value="1"/>
</dbReference>
<evidence type="ECO:0000256" key="1">
    <source>
        <dbReference type="ARBA" id="ARBA00004123"/>
    </source>
</evidence>
<evidence type="ECO:0000256" key="2">
    <source>
        <dbReference type="ARBA" id="ARBA00023125"/>
    </source>
</evidence>
<comment type="subcellular location">
    <subcellularLocation>
        <location evidence="1">Nucleus</location>
    </subcellularLocation>
</comment>